<sequence length="145" mass="15493">MEAGVTSFPKAASCSQLRGSGRPGRQRRLHPPRCCQALARSIPLEPGASLWSIPLEHPSGASLWSPGCSREGTPTAPGYHPHHRKTLRFGLTEPLQPPLLLLLAPSPRGCSQFPPFISTATSEAGTGIYSQHLPPPPALLQTTHI</sequence>
<dbReference type="Ensembl" id="ENSCMUT00000037840.1">
    <property type="protein sequence ID" value="ENSCMUP00000029084.1"/>
    <property type="gene ID" value="ENSCMUG00000018484.1"/>
</dbReference>
<protein>
    <submittedName>
        <fullName evidence="1">Uncharacterized protein</fullName>
    </submittedName>
</protein>
<proteinExistence type="predicted"/>
<accession>A0A8U7NHE8</accession>
<reference evidence="1" key="3">
    <citation type="submission" date="2025-09" db="UniProtKB">
        <authorList>
            <consortium name="Ensembl"/>
        </authorList>
    </citation>
    <scope>IDENTIFICATION</scope>
</reference>
<name>A0A8U7NHE8_CORMO</name>
<reference evidence="1" key="2">
    <citation type="submission" date="2025-08" db="UniProtKB">
        <authorList>
            <consortium name="Ensembl"/>
        </authorList>
    </citation>
    <scope>IDENTIFICATION</scope>
</reference>
<reference evidence="2" key="1">
    <citation type="submission" date="2019-10" db="EMBL/GenBank/DDBJ databases">
        <title>Corvus moneduloides (New Caledonian crow) genome, bCorMon1, primary haplotype.</title>
        <authorList>
            <person name="Rutz C."/>
            <person name="Fungtammasan C."/>
            <person name="Mountcastle J."/>
            <person name="Formenti G."/>
            <person name="Chow W."/>
            <person name="Howe K."/>
            <person name="Steele M.P."/>
            <person name="Fernandes J."/>
            <person name="Gilbert M.T.P."/>
            <person name="Fedrigo O."/>
            <person name="Jarvis E.D."/>
            <person name="Gemmell N."/>
        </authorList>
    </citation>
    <scope>NUCLEOTIDE SEQUENCE [LARGE SCALE GENOMIC DNA]</scope>
</reference>
<evidence type="ECO:0000313" key="2">
    <source>
        <dbReference type="Proteomes" id="UP000694553"/>
    </source>
</evidence>
<organism evidence="1 2">
    <name type="scientific">Corvus moneduloides</name>
    <name type="common">New Caledonian crow</name>
    <dbReference type="NCBI Taxonomy" id="1196302"/>
    <lineage>
        <taxon>Eukaryota</taxon>
        <taxon>Metazoa</taxon>
        <taxon>Chordata</taxon>
        <taxon>Craniata</taxon>
        <taxon>Vertebrata</taxon>
        <taxon>Euteleostomi</taxon>
        <taxon>Archelosauria</taxon>
        <taxon>Archosauria</taxon>
        <taxon>Dinosauria</taxon>
        <taxon>Saurischia</taxon>
        <taxon>Theropoda</taxon>
        <taxon>Coelurosauria</taxon>
        <taxon>Aves</taxon>
        <taxon>Neognathae</taxon>
        <taxon>Neoaves</taxon>
        <taxon>Telluraves</taxon>
        <taxon>Australaves</taxon>
        <taxon>Passeriformes</taxon>
        <taxon>Corvoidea</taxon>
        <taxon>Corvidae</taxon>
        <taxon>Corvus</taxon>
    </lineage>
</organism>
<dbReference type="Proteomes" id="UP000694553">
    <property type="component" value="Unassembled WGS sequence"/>
</dbReference>
<keyword evidence="2" id="KW-1185">Reference proteome</keyword>
<evidence type="ECO:0000313" key="1">
    <source>
        <dbReference type="Ensembl" id="ENSCMUP00000029084.1"/>
    </source>
</evidence>
<dbReference type="AlphaFoldDB" id="A0A8U7NHE8"/>